<dbReference type="Proteomes" id="UP000273786">
    <property type="component" value="Unassembled WGS sequence"/>
</dbReference>
<comment type="caution">
    <text evidence="1">The sequence shown here is derived from an EMBL/GenBank/DDBJ whole genome shotgun (WGS) entry which is preliminary data.</text>
</comment>
<accession>A0A3P3FZQ3</accession>
<dbReference type="EMBL" id="RQXT01000008">
    <property type="protein sequence ID" value="RRI03937.1"/>
    <property type="molecule type" value="Genomic_DNA"/>
</dbReference>
<name>A0A3P3FZQ3_9HYPH</name>
<gene>
    <name evidence="1" type="ORF">EH240_09565</name>
</gene>
<dbReference type="AlphaFoldDB" id="A0A3P3FZQ3"/>
<reference evidence="1 2" key="1">
    <citation type="submission" date="2018-11" db="EMBL/GenBank/DDBJ databases">
        <title>the genome of Mesorhizobium tamadayense DSM 28320.</title>
        <authorList>
            <person name="Gao J."/>
        </authorList>
    </citation>
    <scope>NUCLEOTIDE SEQUENCE [LARGE SCALE GENOMIC DNA]</scope>
    <source>
        <strain evidence="1 2">DSM 28320</strain>
    </source>
</reference>
<evidence type="ECO:0000313" key="1">
    <source>
        <dbReference type="EMBL" id="RRI03937.1"/>
    </source>
</evidence>
<evidence type="ECO:0000313" key="2">
    <source>
        <dbReference type="Proteomes" id="UP000273786"/>
    </source>
</evidence>
<proteinExistence type="predicted"/>
<dbReference type="RefSeq" id="WP_124997509.1">
    <property type="nucleotide sequence ID" value="NZ_RQXT01000008.1"/>
</dbReference>
<protein>
    <submittedName>
        <fullName evidence="1">Uncharacterized protein</fullName>
    </submittedName>
</protein>
<keyword evidence="2" id="KW-1185">Reference proteome</keyword>
<organism evidence="1 2">
    <name type="scientific">Mesorhizobium tamadayense</name>
    <dbReference type="NCBI Taxonomy" id="425306"/>
    <lineage>
        <taxon>Bacteria</taxon>
        <taxon>Pseudomonadati</taxon>
        <taxon>Pseudomonadota</taxon>
        <taxon>Alphaproteobacteria</taxon>
        <taxon>Hyphomicrobiales</taxon>
        <taxon>Phyllobacteriaceae</taxon>
        <taxon>Mesorhizobium</taxon>
    </lineage>
</organism>
<sequence length="76" mass="8730">MSQDNWKLTNFERVLPLETERAVFDVEFQSGAIVREIQIVPKGDGWQLQNCDGLSPLLHVPVMEAAVIEIRNRPHF</sequence>